<name>A0A9W6S4K5_9ACTN</name>
<dbReference type="CDD" id="cd04622">
    <property type="entry name" value="CBS_pair_HRP1_like"/>
    <property type="match status" value="1"/>
</dbReference>
<proteinExistence type="predicted"/>
<dbReference type="PROSITE" id="PS51371">
    <property type="entry name" value="CBS"/>
    <property type="match status" value="2"/>
</dbReference>
<keyword evidence="1 2" id="KW-0129">CBS domain</keyword>
<dbReference type="InterPro" id="IPR051257">
    <property type="entry name" value="Diverse_CBS-Domain"/>
</dbReference>
<feature type="domain" description="CBS" evidence="3">
    <location>
        <begin position="73"/>
        <end position="132"/>
    </location>
</feature>
<feature type="domain" description="CBS" evidence="3">
    <location>
        <begin position="9"/>
        <end position="65"/>
    </location>
</feature>
<dbReference type="PANTHER" id="PTHR43080:SF2">
    <property type="entry name" value="CBS DOMAIN-CONTAINING PROTEIN"/>
    <property type="match status" value="1"/>
</dbReference>
<evidence type="ECO:0000259" key="3">
    <source>
        <dbReference type="PROSITE" id="PS51371"/>
    </source>
</evidence>
<evidence type="ECO:0000313" key="5">
    <source>
        <dbReference type="Proteomes" id="UP001165074"/>
    </source>
</evidence>
<sequence>MAQKVSDVMTPAPVSVSGQTSLSHAAGLMRAHGIGVVLILDDGRLLGMVTDRDIVIRAVADGRDVTQTTVAEICSCDLITVSPDDDADTALRSMRDHSIRRLPVVEDDRPVGVLSITDLAAGGDALSPASATRGRFW</sequence>
<dbReference type="SMART" id="SM00116">
    <property type="entry name" value="CBS"/>
    <property type="match status" value="2"/>
</dbReference>
<dbReference type="SUPFAM" id="SSF54631">
    <property type="entry name" value="CBS-domain pair"/>
    <property type="match status" value="1"/>
</dbReference>
<dbReference type="InterPro" id="IPR046342">
    <property type="entry name" value="CBS_dom_sf"/>
</dbReference>
<evidence type="ECO:0000256" key="1">
    <source>
        <dbReference type="ARBA" id="ARBA00023122"/>
    </source>
</evidence>
<dbReference type="Pfam" id="PF00571">
    <property type="entry name" value="CBS"/>
    <property type="match status" value="2"/>
</dbReference>
<dbReference type="Gene3D" id="3.10.580.10">
    <property type="entry name" value="CBS-domain"/>
    <property type="match status" value="1"/>
</dbReference>
<dbReference type="EMBL" id="BSTK01000004">
    <property type="protein sequence ID" value="GLY85517.1"/>
    <property type="molecule type" value="Genomic_DNA"/>
</dbReference>
<dbReference type="RefSeq" id="WP_285572486.1">
    <property type="nucleotide sequence ID" value="NZ_BSTK01000004.1"/>
</dbReference>
<comment type="caution">
    <text evidence="4">The sequence shown here is derived from an EMBL/GenBank/DDBJ whole genome shotgun (WGS) entry which is preliminary data.</text>
</comment>
<evidence type="ECO:0000256" key="2">
    <source>
        <dbReference type="PROSITE-ProRule" id="PRU00703"/>
    </source>
</evidence>
<accession>A0A9W6S4K5</accession>
<dbReference type="AlphaFoldDB" id="A0A9W6S4K5"/>
<dbReference type="InterPro" id="IPR000644">
    <property type="entry name" value="CBS_dom"/>
</dbReference>
<organism evidence="4 5">
    <name type="scientific">Actinoallomurus iriomotensis</name>
    <dbReference type="NCBI Taxonomy" id="478107"/>
    <lineage>
        <taxon>Bacteria</taxon>
        <taxon>Bacillati</taxon>
        <taxon>Actinomycetota</taxon>
        <taxon>Actinomycetes</taxon>
        <taxon>Streptosporangiales</taxon>
        <taxon>Thermomonosporaceae</taxon>
        <taxon>Actinoallomurus</taxon>
    </lineage>
</organism>
<dbReference type="Proteomes" id="UP001165074">
    <property type="component" value="Unassembled WGS sequence"/>
</dbReference>
<keyword evidence="5" id="KW-1185">Reference proteome</keyword>
<gene>
    <name evidence="4" type="ORF">Airi02_034460</name>
</gene>
<dbReference type="PANTHER" id="PTHR43080">
    <property type="entry name" value="CBS DOMAIN-CONTAINING PROTEIN CBSX3, MITOCHONDRIAL"/>
    <property type="match status" value="1"/>
</dbReference>
<protein>
    <submittedName>
        <fullName evidence="4">Oxidoreductase</fullName>
    </submittedName>
</protein>
<reference evidence="4" key="1">
    <citation type="submission" date="2023-03" db="EMBL/GenBank/DDBJ databases">
        <title>Actinoallomurus iriomotensis NBRC 103684.</title>
        <authorList>
            <person name="Ichikawa N."/>
            <person name="Sato H."/>
            <person name="Tonouchi N."/>
        </authorList>
    </citation>
    <scope>NUCLEOTIDE SEQUENCE</scope>
    <source>
        <strain evidence="4">NBRC 103684</strain>
    </source>
</reference>
<evidence type="ECO:0000313" key="4">
    <source>
        <dbReference type="EMBL" id="GLY85517.1"/>
    </source>
</evidence>